<protein>
    <submittedName>
        <fullName evidence="2">Uncharacterized protein</fullName>
    </submittedName>
</protein>
<sequence>MTPSKRRAEEESRSKRPLNDRHRDRGRGPALDTTRYTPLNAPRAEILAVAERQGLRDSARARKAALRAARNHSREFQSPEVLVDSGSSADIIFYKAFSQMGINNAELIKVNTPLTSFSGSIVEPIGEVMLPISLGSYPKRVTRMVRFLVVDAPSAYNVILGRPSLS</sequence>
<reference evidence="2" key="1">
    <citation type="submission" date="2020-06" db="EMBL/GenBank/DDBJ databases">
        <authorList>
            <person name="Li T."/>
            <person name="Hu X."/>
            <person name="Zhang T."/>
            <person name="Song X."/>
            <person name="Zhang H."/>
            <person name="Dai N."/>
            <person name="Sheng W."/>
            <person name="Hou X."/>
            <person name="Wei L."/>
        </authorList>
    </citation>
    <scope>NUCLEOTIDE SEQUENCE</scope>
    <source>
        <strain evidence="2">G02</strain>
        <tissue evidence="2">Leaf</tissue>
    </source>
</reference>
<dbReference type="Gene3D" id="2.40.70.10">
    <property type="entry name" value="Acid Proteases"/>
    <property type="match status" value="1"/>
</dbReference>
<name>A0AAW2T4N2_SESRA</name>
<feature type="region of interest" description="Disordered" evidence="1">
    <location>
        <begin position="1"/>
        <end position="37"/>
    </location>
</feature>
<dbReference type="PANTHER" id="PTHR33240:SF15">
    <property type="entry name" value="GAG-PRO-LIKE PROTEIN"/>
    <property type="match status" value="1"/>
</dbReference>
<dbReference type="CDD" id="cd00303">
    <property type="entry name" value="retropepsin_like"/>
    <property type="match status" value="1"/>
</dbReference>
<accession>A0AAW2T4N2</accession>
<dbReference type="InterPro" id="IPR021109">
    <property type="entry name" value="Peptidase_aspartic_dom_sf"/>
</dbReference>
<evidence type="ECO:0000256" key="1">
    <source>
        <dbReference type="SAM" id="MobiDB-lite"/>
    </source>
</evidence>
<evidence type="ECO:0000313" key="2">
    <source>
        <dbReference type="EMBL" id="KAL0399744.1"/>
    </source>
</evidence>
<dbReference type="PANTHER" id="PTHR33240">
    <property type="entry name" value="OS08G0508500 PROTEIN"/>
    <property type="match status" value="1"/>
</dbReference>
<dbReference type="AlphaFoldDB" id="A0AAW2T4N2"/>
<proteinExistence type="predicted"/>
<gene>
    <name evidence="2" type="ORF">Sradi_2317700</name>
</gene>
<reference evidence="2" key="2">
    <citation type="journal article" date="2024" name="Plant">
        <title>Genomic evolution and insights into agronomic trait innovations of Sesamum species.</title>
        <authorList>
            <person name="Miao H."/>
            <person name="Wang L."/>
            <person name="Qu L."/>
            <person name="Liu H."/>
            <person name="Sun Y."/>
            <person name="Le M."/>
            <person name="Wang Q."/>
            <person name="Wei S."/>
            <person name="Zheng Y."/>
            <person name="Lin W."/>
            <person name="Duan Y."/>
            <person name="Cao H."/>
            <person name="Xiong S."/>
            <person name="Wang X."/>
            <person name="Wei L."/>
            <person name="Li C."/>
            <person name="Ma Q."/>
            <person name="Ju M."/>
            <person name="Zhao R."/>
            <person name="Li G."/>
            <person name="Mu C."/>
            <person name="Tian Q."/>
            <person name="Mei H."/>
            <person name="Zhang T."/>
            <person name="Gao T."/>
            <person name="Zhang H."/>
        </authorList>
    </citation>
    <scope>NUCLEOTIDE SEQUENCE</scope>
    <source>
        <strain evidence="2">G02</strain>
    </source>
</reference>
<feature type="compositionally biased region" description="Basic and acidic residues" evidence="1">
    <location>
        <begin position="1"/>
        <end position="27"/>
    </location>
</feature>
<organism evidence="2">
    <name type="scientific">Sesamum radiatum</name>
    <name type="common">Black benniseed</name>
    <dbReference type="NCBI Taxonomy" id="300843"/>
    <lineage>
        <taxon>Eukaryota</taxon>
        <taxon>Viridiplantae</taxon>
        <taxon>Streptophyta</taxon>
        <taxon>Embryophyta</taxon>
        <taxon>Tracheophyta</taxon>
        <taxon>Spermatophyta</taxon>
        <taxon>Magnoliopsida</taxon>
        <taxon>eudicotyledons</taxon>
        <taxon>Gunneridae</taxon>
        <taxon>Pentapetalae</taxon>
        <taxon>asterids</taxon>
        <taxon>lamiids</taxon>
        <taxon>Lamiales</taxon>
        <taxon>Pedaliaceae</taxon>
        <taxon>Sesamum</taxon>
    </lineage>
</organism>
<comment type="caution">
    <text evidence="2">The sequence shown here is derived from an EMBL/GenBank/DDBJ whole genome shotgun (WGS) entry which is preliminary data.</text>
</comment>
<dbReference type="EMBL" id="JACGWJ010000009">
    <property type="protein sequence ID" value="KAL0399744.1"/>
    <property type="molecule type" value="Genomic_DNA"/>
</dbReference>